<feature type="region of interest" description="Disordered" evidence="1">
    <location>
        <begin position="101"/>
        <end position="174"/>
    </location>
</feature>
<dbReference type="EMBL" id="BAAADE010000005">
    <property type="protein sequence ID" value="GAA0608930.1"/>
    <property type="molecule type" value="Genomic_DNA"/>
</dbReference>
<feature type="region of interest" description="Disordered" evidence="1">
    <location>
        <begin position="210"/>
        <end position="312"/>
    </location>
</feature>
<proteinExistence type="predicted"/>
<evidence type="ECO:0000256" key="1">
    <source>
        <dbReference type="SAM" id="MobiDB-lite"/>
    </source>
</evidence>
<keyword evidence="4" id="KW-1185">Reference proteome</keyword>
<dbReference type="RefSeq" id="WP_343806205.1">
    <property type="nucleotide sequence ID" value="NZ_BAAADE010000005.1"/>
</dbReference>
<keyword evidence="2" id="KW-0812">Transmembrane</keyword>
<sequence>MADFVAVLKKTIDAQADPTPELRQRVYAKARATIEQKLVTANAPESVSMRQRQMLEDSIKEVEASYAPAPVLEPEPEIELDLTPEVTKPADPLEDFLTENRAGSDESAGNAESDAGALTSAPDFTATGHSKDAASAPSSDMLSGVDRAGDRLGSAKPDTKTRSPRKPAFNDALEDKRSYKGLVIGLIAALALGGGGYAAYVNKDKLSELASSLGRSESDAPVAGGTDEPASNNTAGTTDIGGGTESGTTAPDAPEPKLTQRLLPDGTEVDEGPAGGTTSDLAEGKSTTALSQNSGSGQAPVSSSGNTEQSGSGVAVGQKAFFYEERSGADSGSAQAGSVVWSVVQDSPGDGEPEEPAIRAEVTIPDTQMRMQMTIRRNADKSLPASHLIEMMFFVPDDFSGGVVDNVQRVTFKDTEQAAGNPLIAISSKIADNFFIVALNDARTAVDTNLSLMRRLQWVDIPITYRNGRRALLSLEKGVPGEKVFNDVLKSQ</sequence>
<keyword evidence="2" id="KW-1133">Transmembrane helix</keyword>
<evidence type="ECO:0008006" key="5">
    <source>
        <dbReference type="Google" id="ProtNLM"/>
    </source>
</evidence>
<reference evidence="3 4" key="1">
    <citation type="journal article" date="2019" name="Int. J. Syst. Evol. Microbiol.">
        <title>The Global Catalogue of Microorganisms (GCM) 10K type strain sequencing project: providing services to taxonomists for standard genome sequencing and annotation.</title>
        <authorList>
            <consortium name="The Broad Institute Genomics Platform"/>
            <consortium name="The Broad Institute Genome Sequencing Center for Infectious Disease"/>
            <person name="Wu L."/>
            <person name="Ma J."/>
        </authorList>
    </citation>
    <scope>NUCLEOTIDE SEQUENCE [LARGE SCALE GENOMIC DNA]</scope>
    <source>
        <strain evidence="3 4">JCM 15115</strain>
    </source>
</reference>
<dbReference type="Proteomes" id="UP001424441">
    <property type="component" value="Unassembled WGS sequence"/>
</dbReference>
<protein>
    <recommendedName>
        <fullName evidence="5">Transcriptional regulator</fullName>
    </recommendedName>
</protein>
<feature type="compositionally biased region" description="Polar residues" evidence="1">
    <location>
        <begin position="276"/>
        <end position="312"/>
    </location>
</feature>
<feature type="transmembrane region" description="Helical" evidence="2">
    <location>
        <begin position="182"/>
        <end position="200"/>
    </location>
</feature>
<gene>
    <name evidence="3" type="ORF">GCM10008943_25680</name>
</gene>
<accession>A0ABN1GCZ9</accession>
<evidence type="ECO:0000313" key="3">
    <source>
        <dbReference type="EMBL" id="GAA0608930.1"/>
    </source>
</evidence>
<evidence type="ECO:0000313" key="4">
    <source>
        <dbReference type="Proteomes" id="UP001424441"/>
    </source>
</evidence>
<keyword evidence="2" id="KW-0472">Membrane</keyword>
<evidence type="ECO:0000256" key="2">
    <source>
        <dbReference type="SAM" id="Phobius"/>
    </source>
</evidence>
<organism evidence="3 4">
    <name type="scientific">Paenochrobactrum glaciei</name>
    <dbReference type="NCBI Taxonomy" id="486407"/>
    <lineage>
        <taxon>Bacteria</taxon>
        <taxon>Pseudomonadati</taxon>
        <taxon>Pseudomonadota</taxon>
        <taxon>Alphaproteobacteria</taxon>
        <taxon>Hyphomicrobiales</taxon>
        <taxon>Brucellaceae</taxon>
        <taxon>Paenochrobactrum</taxon>
    </lineage>
</organism>
<name>A0ABN1GCZ9_9HYPH</name>
<comment type="caution">
    <text evidence="3">The sequence shown here is derived from an EMBL/GenBank/DDBJ whole genome shotgun (WGS) entry which is preliminary data.</text>
</comment>